<protein>
    <submittedName>
        <fullName evidence="2">ParA family protein</fullName>
    </submittedName>
</protein>
<dbReference type="EMBL" id="DRWN01000029">
    <property type="protein sequence ID" value="HHK68342.1"/>
    <property type="molecule type" value="Genomic_DNA"/>
</dbReference>
<dbReference type="PANTHER" id="PTHR13696:SF99">
    <property type="entry name" value="COBYRINIC ACID AC-DIAMIDE SYNTHASE"/>
    <property type="match status" value="1"/>
</dbReference>
<gene>
    <name evidence="2" type="ORF">ENM11_04205</name>
</gene>
<evidence type="ECO:0000313" key="2">
    <source>
        <dbReference type="EMBL" id="HHK68342.1"/>
    </source>
</evidence>
<sequence length="255" mass="28762">MTKIISVQHSKGGSGTTALALSLAHASSGQGRTLYIELDVINPILEALLPPPKLPIRYSNDWITGEASLDEAAVDVSSVFNRIRHTLYFMYANRSVGAINRMQVIDAVKDKRIIKTLEKEKWVIGLDLDFVVIDTPPWMSYIIAAASLISDYVFYILRPNKYELDIMKDLVDNILSHFKGELKAVVNFVDETDEKVRKFEEELKKVVGERYVKIPYIAALSSGLDVSRLLSNANPMLPYLQNHLRLIFPKPIEVT</sequence>
<reference evidence="2" key="1">
    <citation type="journal article" date="2020" name="mSystems">
        <title>Genome- and Community-Level Interaction Insights into Carbon Utilization and Element Cycling Functions of Hydrothermarchaeota in Hydrothermal Sediment.</title>
        <authorList>
            <person name="Zhou Z."/>
            <person name="Liu Y."/>
            <person name="Xu W."/>
            <person name="Pan J."/>
            <person name="Luo Z.H."/>
            <person name="Li M."/>
        </authorList>
    </citation>
    <scope>NUCLEOTIDE SEQUENCE [LARGE SCALE GENOMIC DNA]</scope>
    <source>
        <strain evidence="2">SpSt-1056</strain>
    </source>
</reference>
<dbReference type="InterPro" id="IPR025669">
    <property type="entry name" value="AAA_dom"/>
</dbReference>
<feature type="domain" description="AAA" evidence="1">
    <location>
        <begin position="2"/>
        <end position="174"/>
    </location>
</feature>
<organism evidence="2">
    <name type="scientific">Caldiarchaeum subterraneum</name>
    <dbReference type="NCBI Taxonomy" id="311458"/>
    <lineage>
        <taxon>Archaea</taxon>
        <taxon>Nitrososphaerota</taxon>
        <taxon>Candidatus Caldarchaeales</taxon>
        <taxon>Candidatus Caldarchaeaceae</taxon>
        <taxon>Candidatus Caldarchaeum</taxon>
    </lineage>
</organism>
<dbReference type="SUPFAM" id="SSF52540">
    <property type="entry name" value="P-loop containing nucleoside triphosphate hydrolases"/>
    <property type="match status" value="1"/>
</dbReference>
<proteinExistence type="predicted"/>
<dbReference type="InterPro" id="IPR050678">
    <property type="entry name" value="DNA_Partitioning_ATPase"/>
</dbReference>
<evidence type="ECO:0000259" key="1">
    <source>
        <dbReference type="Pfam" id="PF13614"/>
    </source>
</evidence>
<dbReference type="Gene3D" id="3.40.50.300">
    <property type="entry name" value="P-loop containing nucleotide triphosphate hydrolases"/>
    <property type="match status" value="1"/>
</dbReference>
<dbReference type="PANTHER" id="PTHR13696">
    <property type="entry name" value="P-LOOP CONTAINING NUCLEOSIDE TRIPHOSPHATE HYDROLASE"/>
    <property type="match status" value="1"/>
</dbReference>
<dbReference type="AlphaFoldDB" id="A0A7C5L7P4"/>
<accession>A0A7C5L7P4</accession>
<dbReference type="Pfam" id="PF13614">
    <property type="entry name" value="AAA_31"/>
    <property type="match status" value="1"/>
</dbReference>
<name>A0A7C5L7P4_CALS0</name>
<comment type="caution">
    <text evidence="2">The sequence shown here is derived from an EMBL/GenBank/DDBJ whole genome shotgun (WGS) entry which is preliminary data.</text>
</comment>
<dbReference type="InterPro" id="IPR027417">
    <property type="entry name" value="P-loop_NTPase"/>
</dbReference>